<dbReference type="InterPro" id="IPR022409">
    <property type="entry name" value="PKD/Chitinase_dom"/>
</dbReference>
<accession>A0A8F5ZI59</accession>
<dbReference type="SMART" id="SM00089">
    <property type="entry name" value="PKD"/>
    <property type="match status" value="2"/>
</dbReference>
<feature type="domain" description="PKD" evidence="1">
    <location>
        <begin position="396"/>
        <end position="457"/>
    </location>
</feature>
<gene>
    <name evidence="2" type="ORF">KSK55_04265</name>
</gene>
<dbReference type="EMBL" id="CP077107">
    <property type="protein sequence ID" value="QXO95623.1"/>
    <property type="molecule type" value="Genomic_DNA"/>
</dbReference>
<sequence length="475" mass="52433">MKRNKIIGILFFISLIFPGAFGASVEIGPDILYGSMPVTISYDGFEDEEDYFLAFQPTYVSEGDRFTGLMGDLELPFNSSDVAFFSIDGKYTEFSFDFVSGTLDPSGFDEGYLIFELIKNASNPGDEVTMAYLINGMKESGNQEDVIRMWPDFHPQKGVLHVIVNLGDNYYEKEIPYQQDVYVPYVELDDVTVQSGNSAIGDLYLYDLSQGISLYNVTISMEDPTIGHFTNAQLPSGFIGTPNIASNTIQVNATTSLKDPIYNVQILNITYLGLNQGSSQVNVTINRIIDGEGNDYPIGDDYSGKLTVTPPPPQQIDFIGTPTRGIVPFDVAFQYLPADSPVSFNWSFGDGTPNATVRNPVHTYWTPGSHDVTLTVDRISDNDTKTKTGYIESKQVPIWFKSNLTTGSAPLLVSFNGTTDKVSTNWKYSFGDGKNGNEPNMTHEYTTAGTYTVKATAEINGVIRSAIRYNYVKVS</sequence>
<protein>
    <submittedName>
        <fullName evidence="2">PKD domain-containing protein</fullName>
    </submittedName>
</protein>
<dbReference type="Pfam" id="PF18911">
    <property type="entry name" value="PKD_4"/>
    <property type="match status" value="2"/>
</dbReference>
<proteinExistence type="predicted"/>
<reference evidence="2 3" key="1">
    <citation type="submission" date="2021-06" db="EMBL/GenBank/DDBJ databases">
        <title>Complete genome sequence of the secondary alcohol utilizing methanogen Methanospirillum hungatei strain GP1.</title>
        <authorList>
            <person name="Day L.A."/>
            <person name="Costa K.C."/>
        </authorList>
    </citation>
    <scope>NUCLEOTIDE SEQUENCE [LARGE SCALE GENOMIC DNA]</scope>
    <source>
        <strain evidence="2 3">GP1</strain>
    </source>
</reference>
<feature type="domain" description="PKD" evidence="1">
    <location>
        <begin position="314"/>
        <end position="376"/>
    </location>
</feature>
<dbReference type="Proteomes" id="UP000694228">
    <property type="component" value="Chromosome"/>
</dbReference>
<dbReference type="InterPro" id="IPR000601">
    <property type="entry name" value="PKD_dom"/>
</dbReference>
<evidence type="ECO:0000313" key="2">
    <source>
        <dbReference type="EMBL" id="QXO95623.1"/>
    </source>
</evidence>
<evidence type="ECO:0000259" key="1">
    <source>
        <dbReference type="PROSITE" id="PS50093"/>
    </source>
</evidence>
<organism evidence="2 3">
    <name type="scientific">Methanospirillum hungatei</name>
    <dbReference type="NCBI Taxonomy" id="2203"/>
    <lineage>
        <taxon>Archaea</taxon>
        <taxon>Methanobacteriati</taxon>
        <taxon>Methanobacteriota</taxon>
        <taxon>Stenosarchaea group</taxon>
        <taxon>Methanomicrobia</taxon>
        <taxon>Methanomicrobiales</taxon>
        <taxon>Methanospirillaceae</taxon>
        <taxon>Methanospirillum</taxon>
    </lineage>
</organism>
<dbReference type="AlphaFoldDB" id="A0A8F5ZI59"/>
<dbReference type="CDD" id="cd00146">
    <property type="entry name" value="PKD"/>
    <property type="match status" value="2"/>
</dbReference>
<dbReference type="PROSITE" id="PS50093">
    <property type="entry name" value="PKD"/>
    <property type="match status" value="2"/>
</dbReference>
<evidence type="ECO:0000313" key="3">
    <source>
        <dbReference type="Proteomes" id="UP000694228"/>
    </source>
</evidence>
<dbReference type="OrthoDB" id="136775at2157"/>
<name>A0A8F5ZI59_METHU</name>